<evidence type="ECO:0000256" key="2">
    <source>
        <dbReference type="ARBA" id="ARBA00022490"/>
    </source>
</evidence>
<organism evidence="6 7">
    <name type="scientific">Camelus dromedarius</name>
    <name type="common">Dromedary</name>
    <name type="synonym">Arabian camel</name>
    <dbReference type="NCBI Taxonomy" id="9838"/>
    <lineage>
        <taxon>Eukaryota</taxon>
        <taxon>Metazoa</taxon>
        <taxon>Chordata</taxon>
        <taxon>Craniata</taxon>
        <taxon>Vertebrata</taxon>
        <taxon>Euteleostomi</taxon>
        <taxon>Mammalia</taxon>
        <taxon>Eutheria</taxon>
        <taxon>Laurasiatheria</taxon>
        <taxon>Artiodactyla</taxon>
        <taxon>Tylopoda</taxon>
        <taxon>Camelidae</taxon>
        <taxon>Camelus</taxon>
    </lineage>
</organism>
<dbReference type="AlphaFoldDB" id="A0A5N4C5B2"/>
<comment type="subcellular location">
    <subcellularLocation>
        <location evidence="1">Cytoplasm</location>
    </subcellularLocation>
</comment>
<protein>
    <submittedName>
        <fullName evidence="6">Ubiquitin-associated protein 2</fullName>
    </submittedName>
</protein>
<evidence type="ECO:0000313" key="7">
    <source>
        <dbReference type="Proteomes" id="UP000299084"/>
    </source>
</evidence>
<gene>
    <name evidence="6" type="ORF">Cadr_000027153</name>
</gene>
<dbReference type="EMBL" id="JWIN03000035">
    <property type="protein sequence ID" value="KAB1254078.1"/>
    <property type="molecule type" value="Genomic_DNA"/>
</dbReference>
<dbReference type="InterPro" id="IPR015940">
    <property type="entry name" value="UBA"/>
</dbReference>
<comment type="caution">
    <text evidence="6">The sequence shown here is derived from an EMBL/GenBank/DDBJ whole genome shotgun (WGS) entry which is preliminary data.</text>
</comment>
<evidence type="ECO:0000256" key="4">
    <source>
        <dbReference type="SAM" id="MobiDB-lite"/>
    </source>
</evidence>
<evidence type="ECO:0000256" key="3">
    <source>
        <dbReference type="ARBA" id="ARBA00022553"/>
    </source>
</evidence>
<dbReference type="Gene3D" id="1.10.8.10">
    <property type="entry name" value="DNA helicase RuvA subunit, C-terminal domain"/>
    <property type="match status" value="1"/>
</dbReference>
<evidence type="ECO:0000313" key="6">
    <source>
        <dbReference type="EMBL" id="KAB1254078.1"/>
    </source>
</evidence>
<dbReference type="PANTHER" id="PTHR16308">
    <property type="entry name" value="UBIQUITIN ASSOCIATED PROTEIN 2-LIKE/LINGERER"/>
    <property type="match status" value="1"/>
</dbReference>
<keyword evidence="2" id="KW-0963">Cytoplasm</keyword>
<name>A0A5N4C5B2_CAMDR</name>
<dbReference type="InterPro" id="IPR051833">
    <property type="entry name" value="TC-DDR_regulator"/>
</dbReference>
<evidence type="ECO:0000259" key="5">
    <source>
        <dbReference type="PROSITE" id="PS50030"/>
    </source>
</evidence>
<dbReference type="InterPro" id="IPR009060">
    <property type="entry name" value="UBA-like_sf"/>
</dbReference>
<dbReference type="CDD" id="cd14277">
    <property type="entry name" value="UBA_UBP2_like"/>
    <property type="match status" value="1"/>
</dbReference>
<feature type="domain" description="UBA" evidence="5">
    <location>
        <begin position="4"/>
        <end position="47"/>
    </location>
</feature>
<feature type="region of interest" description="Disordered" evidence="4">
    <location>
        <begin position="55"/>
        <end position="82"/>
    </location>
</feature>
<dbReference type="GO" id="GO:0005737">
    <property type="term" value="C:cytoplasm"/>
    <property type="evidence" value="ECO:0007669"/>
    <property type="project" value="UniProtKB-SubCell"/>
</dbReference>
<accession>A0A5N4C5B2</accession>
<dbReference type="PANTHER" id="PTHR16308:SF19">
    <property type="entry name" value="UBIQUITIN-ASSOCIATED PROTEIN 2"/>
    <property type="match status" value="1"/>
</dbReference>
<evidence type="ECO:0000256" key="1">
    <source>
        <dbReference type="ARBA" id="ARBA00004496"/>
    </source>
</evidence>
<dbReference type="Proteomes" id="UP000299084">
    <property type="component" value="Unassembled WGS sequence"/>
</dbReference>
<dbReference type="SUPFAM" id="SSF46934">
    <property type="entry name" value="UBA-like"/>
    <property type="match status" value="1"/>
</dbReference>
<dbReference type="PROSITE" id="PS50030">
    <property type="entry name" value="UBA"/>
    <property type="match status" value="1"/>
</dbReference>
<keyword evidence="3" id="KW-0597">Phosphoprotein</keyword>
<keyword evidence="7" id="KW-1185">Reference proteome</keyword>
<dbReference type="GO" id="GO:0005634">
    <property type="term" value="C:nucleus"/>
    <property type="evidence" value="ECO:0007669"/>
    <property type="project" value="TreeGrafter"/>
</dbReference>
<reference evidence="6 7" key="1">
    <citation type="journal article" date="2019" name="Mol. Ecol. Resour.">
        <title>Improving Illumina assemblies with Hi-C and long reads: an example with the North African dromedary.</title>
        <authorList>
            <person name="Elbers J.P."/>
            <person name="Rogers M.F."/>
            <person name="Perelman P.L."/>
            <person name="Proskuryakova A.A."/>
            <person name="Serdyukova N.A."/>
            <person name="Johnson W.E."/>
            <person name="Horin P."/>
            <person name="Corander J."/>
            <person name="Murphy D."/>
            <person name="Burger P.A."/>
        </authorList>
    </citation>
    <scope>NUCLEOTIDE SEQUENCE [LARGE SCALE GENOMIC DNA]</scope>
    <source>
        <strain evidence="6">Drom800</strain>
        <tissue evidence="6">Blood</tissue>
    </source>
</reference>
<proteinExistence type="predicted"/>
<sequence length="151" mass="16194">MFDENDSEFEAKVKQLMEVTGKQDECIVALHDYDGDINKAINILLEGNSDTTSWETVGGKKKNFGKETTAEPVAAPPHSQQPFLNPVLPPGYSYTGLPDYAGVPSAFQYGPTMFVPPASAKQHGVGLNTSPTPSSRLEVMASTATAQVMTT</sequence>